<feature type="compositionally biased region" description="Polar residues" evidence="1">
    <location>
        <begin position="69"/>
        <end position="97"/>
    </location>
</feature>
<feature type="region of interest" description="Disordered" evidence="1">
    <location>
        <begin position="37"/>
        <end position="101"/>
    </location>
</feature>
<evidence type="ECO:0000313" key="3">
    <source>
        <dbReference type="EMBL" id="EJU01058.1"/>
    </source>
</evidence>
<name>M5GAV2_DACPD</name>
<sequence length="353" mass="38669">MSLLKADKGWGLGFAEMVVGDRSKEVVLGEVLEPNRHAKDGVKGKGKMVEENSQGGSSKDHLPHRSNENEANSVSLGSVYSQDDPNKASSATRNNAHPNDMGTTLVYLHNPRLKHLMYYDLYLHVLEGGDTATAIMVLDAIYAQDAMEPIPPFAPSLLPIPEDDDEDGTVIASPPLPRVPMAEELKSMLHNCMQGSDVACQAVNEEYHHVGQAHPQELAFSSSLASVGLTPSSRLPLGPNAHAGYDGLADPFGRIVQMLGTISTFFEKNEVVSEYKWWAWAGYQVAEGIGMLLLWIQLAIISCSTVMRYNPCTFIILLIMFIFCRVKGIAIDEVLFGILEDLAMKGRIMMGHE</sequence>
<dbReference type="AlphaFoldDB" id="M5GAV2"/>
<keyword evidence="4" id="KW-1185">Reference proteome</keyword>
<dbReference type="HOGENOM" id="CLU_756549_0_0_1"/>
<evidence type="ECO:0000256" key="1">
    <source>
        <dbReference type="SAM" id="MobiDB-lite"/>
    </source>
</evidence>
<proteinExistence type="predicted"/>
<organism evidence="3 4">
    <name type="scientific">Dacryopinax primogenitus (strain DJM 731)</name>
    <name type="common">Brown rot fungus</name>
    <dbReference type="NCBI Taxonomy" id="1858805"/>
    <lineage>
        <taxon>Eukaryota</taxon>
        <taxon>Fungi</taxon>
        <taxon>Dikarya</taxon>
        <taxon>Basidiomycota</taxon>
        <taxon>Agaricomycotina</taxon>
        <taxon>Dacrymycetes</taxon>
        <taxon>Dacrymycetales</taxon>
        <taxon>Dacrymycetaceae</taxon>
        <taxon>Dacryopinax</taxon>
    </lineage>
</organism>
<feature type="transmembrane region" description="Helical" evidence="2">
    <location>
        <begin position="312"/>
        <end position="331"/>
    </location>
</feature>
<gene>
    <name evidence="3" type="ORF">DACRYDRAFT_16413</name>
</gene>
<dbReference type="GeneID" id="63686256"/>
<accession>M5GAV2</accession>
<feature type="transmembrane region" description="Helical" evidence="2">
    <location>
        <begin position="277"/>
        <end position="300"/>
    </location>
</feature>
<feature type="compositionally biased region" description="Basic and acidic residues" evidence="1">
    <location>
        <begin position="37"/>
        <end position="50"/>
    </location>
</feature>
<dbReference type="RefSeq" id="XP_040627955.1">
    <property type="nucleotide sequence ID" value="XM_040771194.1"/>
</dbReference>
<dbReference type="EMBL" id="JH795865">
    <property type="protein sequence ID" value="EJU01058.1"/>
    <property type="molecule type" value="Genomic_DNA"/>
</dbReference>
<reference evidence="3 4" key="1">
    <citation type="journal article" date="2012" name="Science">
        <title>The Paleozoic origin of enzymatic lignin decomposition reconstructed from 31 fungal genomes.</title>
        <authorList>
            <person name="Floudas D."/>
            <person name="Binder M."/>
            <person name="Riley R."/>
            <person name="Barry K."/>
            <person name="Blanchette R.A."/>
            <person name="Henrissat B."/>
            <person name="Martinez A.T."/>
            <person name="Otillar R."/>
            <person name="Spatafora J.W."/>
            <person name="Yadav J.S."/>
            <person name="Aerts A."/>
            <person name="Benoit I."/>
            <person name="Boyd A."/>
            <person name="Carlson A."/>
            <person name="Copeland A."/>
            <person name="Coutinho P.M."/>
            <person name="de Vries R.P."/>
            <person name="Ferreira P."/>
            <person name="Findley K."/>
            <person name="Foster B."/>
            <person name="Gaskell J."/>
            <person name="Glotzer D."/>
            <person name="Gorecki P."/>
            <person name="Heitman J."/>
            <person name="Hesse C."/>
            <person name="Hori C."/>
            <person name="Igarashi K."/>
            <person name="Jurgens J.A."/>
            <person name="Kallen N."/>
            <person name="Kersten P."/>
            <person name="Kohler A."/>
            <person name="Kuees U."/>
            <person name="Kumar T.K.A."/>
            <person name="Kuo A."/>
            <person name="LaButti K."/>
            <person name="Larrondo L.F."/>
            <person name="Lindquist E."/>
            <person name="Ling A."/>
            <person name="Lombard V."/>
            <person name="Lucas S."/>
            <person name="Lundell T."/>
            <person name="Martin R."/>
            <person name="McLaughlin D.J."/>
            <person name="Morgenstern I."/>
            <person name="Morin E."/>
            <person name="Murat C."/>
            <person name="Nagy L.G."/>
            <person name="Nolan M."/>
            <person name="Ohm R.A."/>
            <person name="Patyshakuliyeva A."/>
            <person name="Rokas A."/>
            <person name="Ruiz-Duenas F.J."/>
            <person name="Sabat G."/>
            <person name="Salamov A."/>
            <person name="Samejima M."/>
            <person name="Schmutz J."/>
            <person name="Slot J.C."/>
            <person name="St John F."/>
            <person name="Stenlid J."/>
            <person name="Sun H."/>
            <person name="Sun S."/>
            <person name="Syed K."/>
            <person name="Tsang A."/>
            <person name="Wiebenga A."/>
            <person name="Young D."/>
            <person name="Pisabarro A."/>
            <person name="Eastwood D.C."/>
            <person name="Martin F."/>
            <person name="Cullen D."/>
            <person name="Grigoriev I.V."/>
            <person name="Hibbett D.S."/>
        </authorList>
    </citation>
    <scope>NUCLEOTIDE SEQUENCE [LARGE SCALE GENOMIC DNA]</scope>
    <source>
        <strain evidence="3 4">DJM-731 SS1</strain>
    </source>
</reference>
<dbReference type="OrthoDB" id="3409573at2759"/>
<feature type="compositionally biased region" description="Basic and acidic residues" evidence="1">
    <location>
        <begin position="58"/>
        <end position="68"/>
    </location>
</feature>
<evidence type="ECO:0000313" key="4">
    <source>
        <dbReference type="Proteomes" id="UP000030653"/>
    </source>
</evidence>
<keyword evidence="2" id="KW-0812">Transmembrane</keyword>
<protein>
    <submittedName>
        <fullName evidence="3">Uncharacterized protein</fullName>
    </submittedName>
</protein>
<evidence type="ECO:0000256" key="2">
    <source>
        <dbReference type="SAM" id="Phobius"/>
    </source>
</evidence>
<keyword evidence="2" id="KW-1133">Transmembrane helix</keyword>
<keyword evidence="2" id="KW-0472">Membrane</keyword>
<dbReference type="Proteomes" id="UP000030653">
    <property type="component" value="Unassembled WGS sequence"/>
</dbReference>